<dbReference type="GO" id="GO:0003676">
    <property type="term" value="F:nucleic acid binding"/>
    <property type="evidence" value="ECO:0007669"/>
    <property type="project" value="InterPro"/>
</dbReference>
<dbReference type="InterPro" id="IPR027417">
    <property type="entry name" value="P-loop_NTPase"/>
</dbReference>
<evidence type="ECO:0000256" key="6">
    <source>
        <dbReference type="PROSITE-ProRule" id="PRU00552"/>
    </source>
</evidence>
<dbReference type="InterPro" id="IPR000629">
    <property type="entry name" value="RNA-helicase_DEAD-box_CS"/>
</dbReference>
<dbReference type="PANTHER" id="PTHR47959:SF13">
    <property type="entry name" value="ATP-DEPENDENT RNA HELICASE RHLE"/>
    <property type="match status" value="1"/>
</dbReference>
<keyword evidence="4 7" id="KW-0067">ATP-binding</keyword>
<dbReference type="Pfam" id="PF00271">
    <property type="entry name" value="Helicase_C"/>
    <property type="match status" value="1"/>
</dbReference>
<dbReference type="InterPro" id="IPR044742">
    <property type="entry name" value="DEAD/DEAH_RhlB"/>
</dbReference>
<dbReference type="InterPro" id="IPR014014">
    <property type="entry name" value="RNA_helicase_DEAD_Q_motif"/>
</dbReference>
<keyword evidence="1 7" id="KW-0547">Nucleotide-binding</keyword>
<dbReference type="PANTHER" id="PTHR47959">
    <property type="entry name" value="ATP-DEPENDENT RNA HELICASE RHLE-RELATED"/>
    <property type="match status" value="1"/>
</dbReference>
<dbReference type="CDD" id="cd00268">
    <property type="entry name" value="DEADc"/>
    <property type="match status" value="1"/>
</dbReference>
<dbReference type="Pfam" id="PF00270">
    <property type="entry name" value="DEAD"/>
    <property type="match status" value="1"/>
</dbReference>
<dbReference type="InterPro" id="IPR001650">
    <property type="entry name" value="Helicase_C-like"/>
</dbReference>
<name>A0A1F6DFU2_9BACT</name>
<feature type="compositionally biased region" description="Gly residues" evidence="8">
    <location>
        <begin position="146"/>
        <end position="156"/>
    </location>
</feature>
<dbReference type="SMART" id="SM00487">
    <property type="entry name" value="DEXDc"/>
    <property type="match status" value="1"/>
</dbReference>
<dbReference type="EMBL" id="MFLF01000008">
    <property type="protein sequence ID" value="OGG60295.1"/>
    <property type="molecule type" value="Genomic_DNA"/>
</dbReference>
<dbReference type="SUPFAM" id="SSF52540">
    <property type="entry name" value="P-loop containing nucleoside triphosphate hydrolases"/>
    <property type="match status" value="1"/>
</dbReference>
<evidence type="ECO:0000259" key="11">
    <source>
        <dbReference type="PROSITE" id="PS51195"/>
    </source>
</evidence>
<evidence type="ECO:0008006" key="14">
    <source>
        <dbReference type="Google" id="ProtNLM"/>
    </source>
</evidence>
<evidence type="ECO:0000256" key="5">
    <source>
        <dbReference type="ARBA" id="ARBA00038437"/>
    </source>
</evidence>
<feature type="compositionally biased region" description="Low complexity" evidence="8">
    <location>
        <begin position="19"/>
        <end position="36"/>
    </location>
</feature>
<feature type="compositionally biased region" description="Basic and acidic residues" evidence="8">
    <location>
        <begin position="63"/>
        <end position="102"/>
    </location>
</feature>
<evidence type="ECO:0000256" key="7">
    <source>
        <dbReference type="RuleBase" id="RU000492"/>
    </source>
</evidence>
<evidence type="ECO:0000259" key="9">
    <source>
        <dbReference type="PROSITE" id="PS51192"/>
    </source>
</evidence>
<dbReference type="GO" id="GO:0005829">
    <property type="term" value="C:cytosol"/>
    <property type="evidence" value="ECO:0007669"/>
    <property type="project" value="TreeGrafter"/>
</dbReference>
<dbReference type="GO" id="GO:0005524">
    <property type="term" value="F:ATP binding"/>
    <property type="evidence" value="ECO:0007669"/>
    <property type="project" value="UniProtKB-KW"/>
</dbReference>
<organism evidence="12 13">
    <name type="scientific">Candidatus Kaiserbacteria bacterium RIFCSPHIGHO2_02_FULL_50_50</name>
    <dbReference type="NCBI Taxonomy" id="1798492"/>
    <lineage>
        <taxon>Bacteria</taxon>
        <taxon>Candidatus Kaiseribacteriota</taxon>
    </lineage>
</organism>
<evidence type="ECO:0000259" key="10">
    <source>
        <dbReference type="PROSITE" id="PS51194"/>
    </source>
</evidence>
<keyword evidence="2 7" id="KW-0378">Hydrolase</keyword>
<evidence type="ECO:0000256" key="1">
    <source>
        <dbReference type="ARBA" id="ARBA00022741"/>
    </source>
</evidence>
<accession>A0A1F6DFU2</accession>
<gene>
    <name evidence="12" type="ORF">A3C89_00880</name>
</gene>
<evidence type="ECO:0000313" key="13">
    <source>
        <dbReference type="Proteomes" id="UP000178794"/>
    </source>
</evidence>
<evidence type="ECO:0000313" key="12">
    <source>
        <dbReference type="EMBL" id="OGG60295.1"/>
    </source>
</evidence>
<dbReference type="Proteomes" id="UP000178794">
    <property type="component" value="Unassembled WGS sequence"/>
</dbReference>
<dbReference type="PROSITE" id="PS51195">
    <property type="entry name" value="Q_MOTIF"/>
    <property type="match status" value="1"/>
</dbReference>
<dbReference type="PROSITE" id="PS51194">
    <property type="entry name" value="HELICASE_CTER"/>
    <property type="match status" value="1"/>
</dbReference>
<dbReference type="Gene3D" id="3.40.50.300">
    <property type="entry name" value="P-loop containing nucleotide triphosphate hydrolases"/>
    <property type="match status" value="2"/>
</dbReference>
<dbReference type="GO" id="GO:0003724">
    <property type="term" value="F:RNA helicase activity"/>
    <property type="evidence" value="ECO:0007669"/>
    <property type="project" value="InterPro"/>
</dbReference>
<dbReference type="AlphaFoldDB" id="A0A1F6DFU2"/>
<feature type="domain" description="Helicase C-terminal" evidence="10">
    <location>
        <begin position="409"/>
        <end position="533"/>
    </location>
</feature>
<dbReference type="CDD" id="cd18787">
    <property type="entry name" value="SF2_C_DEAD"/>
    <property type="match status" value="1"/>
</dbReference>
<sequence>MNSSFRGSRDDSSRKDRITFTSGGKKVGGSFSSVGGSARGPKSFQRGAGRPSFGSRPSFGGDRAPRGDRPSFADRAPRGDRPSFGDRPRYEGSKPRFERGDRPSFGSDRAPRGDRPSFGGDRPRFDRGGRGGFDRGSRGGDRGGRPSFGGGRGGRGNRARTYFDVSQYINRNPVQVKEEKAVVTHAFADFGLDKKLVSIVVDELKYTEPSPIQDQIIPLIMKGQDVIGLSNTGTGKTAAFLLPLINETLQNPKMQTLILAPTRELATQIQDELRKLTPRMGVFSTVCVGGMPIRRQISSLSKRNQFIVGTPGRILDLIEHGHIYTERLTHVVLDEADRMLDMGFINDMRKILADIPAEHQTLFFSATMSKEVERLVNDFLRNPVTISVVKRDTAASIAQDVVPHGHHDKFDTLVNLLKDEEKFPRVIIFGEMKHSVERLSNALDDIGIKATSIHGNKSQQQRDRALKAFKSGQVRVLCATDVAARGIHVDNVSHVINYDLPATQEDYVHRIGRTGRAGKGGMALTFVPAAKLT</sequence>
<protein>
    <recommendedName>
        <fullName evidence="14">RNA helicase</fullName>
    </recommendedName>
</protein>
<dbReference type="PROSITE" id="PS51192">
    <property type="entry name" value="HELICASE_ATP_BIND_1"/>
    <property type="match status" value="1"/>
</dbReference>
<feature type="region of interest" description="Disordered" evidence="8">
    <location>
        <begin position="1"/>
        <end position="158"/>
    </location>
</feature>
<feature type="short sequence motif" description="Q motif" evidence="6">
    <location>
        <begin position="185"/>
        <end position="214"/>
    </location>
</feature>
<dbReference type="InterPro" id="IPR050079">
    <property type="entry name" value="DEAD_box_RNA_helicase"/>
</dbReference>
<feature type="domain" description="DEAD-box RNA helicase Q" evidence="11">
    <location>
        <begin position="185"/>
        <end position="214"/>
    </location>
</feature>
<dbReference type="InterPro" id="IPR014001">
    <property type="entry name" value="Helicase_ATP-bd"/>
</dbReference>
<dbReference type="STRING" id="1798492.A3C89_00880"/>
<proteinExistence type="inferred from homology"/>
<feature type="compositionally biased region" description="Basic and acidic residues" evidence="8">
    <location>
        <begin position="7"/>
        <end position="18"/>
    </location>
</feature>
<comment type="caution">
    <text evidence="12">The sequence shown here is derived from an EMBL/GenBank/DDBJ whole genome shotgun (WGS) entry which is preliminary data.</text>
</comment>
<feature type="domain" description="Helicase ATP-binding" evidence="9">
    <location>
        <begin position="217"/>
        <end position="386"/>
    </location>
</feature>
<evidence type="ECO:0000256" key="2">
    <source>
        <dbReference type="ARBA" id="ARBA00022801"/>
    </source>
</evidence>
<evidence type="ECO:0000256" key="3">
    <source>
        <dbReference type="ARBA" id="ARBA00022806"/>
    </source>
</evidence>
<keyword evidence="3 7" id="KW-0347">Helicase</keyword>
<comment type="similarity">
    <text evidence="5 7">Belongs to the DEAD box helicase family.</text>
</comment>
<dbReference type="InterPro" id="IPR011545">
    <property type="entry name" value="DEAD/DEAH_box_helicase_dom"/>
</dbReference>
<dbReference type="PROSITE" id="PS00039">
    <property type="entry name" value="DEAD_ATP_HELICASE"/>
    <property type="match status" value="1"/>
</dbReference>
<dbReference type="GO" id="GO:0016787">
    <property type="term" value="F:hydrolase activity"/>
    <property type="evidence" value="ECO:0007669"/>
    <property type="project" value="UniProtKB-KW"/>
</dbReference>
<evidence type="ECO:0000256" key="4">
    <source>
        <dbReference type="ARBA" id="ARBA00022840"/>
    </source>
</evidence>
<reference evidence="12 13" key="1">
    <citation type="journal article" date="2016" name="Nat. Commun.">
        <title>Thousands of microbial genomes shed light on interconnected biogeochemical processes in an aquifer system.</title>
        <authorList>
            <person name="Anantharaman K."/>
            <person name="Brown C.T."/>
            <person name="Hug L.A."/>
            <person name="Sharon I."/>
            <person name="Castelle C.J."/>
            <person name="Probst A.J."/>
            <person name="Thomas B.C."/>
            <person name="Singh A."/>
            <person name="Wilkins M.J."/>
            <person name="Karaoz U."/>
            <person name="Brodie E.L."/>
            <person name="Williams K.H."/>
            <person name="Hubbard S.S."/>
            <person name="Banfield J.F."/>
        </authorList>
    </citation>
    <scope>NUCLEOTIDE SEQUENCE [LARGE SCALE GENOMIC DNA]</scope>
</reference>
<feature type="compositionally biased region" description="Basic and acidic residues" evidence="8">
    <location>
        <begin position="109"/>
        <end position="144"/>
    </location>
</feature>
<dbReference type="SMART" id="SM00490">
    <property type="entry name" value="HELICc"/>
    <property type="match status" value="1"/>
</dbReference>
<evidence type="ECO:0000256" key="8">
    <source>
        <dbReference type="SAM" id="MobiDB-lite"/>
    </source>
</evidence>